<dbReference type="AlphaFoldDB" id="W0SJY8"/>
<dbReference type="HOGENOM" id="CLU_990064_0_0_4"/>
<reference evidence="3 4" key="1">
    <citation type="journal article" date="2014" name="Syst. Appl. Microbiol.">
        <title>Complete genomes of freshwater sulfur oxidizers Sulfuricella denitrificans skB26 and Sulfuritalea hydrogenivorans sk43H: genetic insights into the sulfur oxidation pathway of betaproteobacteria.</title>
        <authorList>
            <person name="Watanabe T."/>
            <person name="Kojima H."/>
            <person name="Fukui M."/>
        </authorList>
    </citation>
    <scope>NUCLEOTIDE SEQUENCE [LARGE SCALE GENOMIC DNA]</scope>
    <source>
        <strain evidence="3">DSM22779</strain>
    </source>
</reference>
<dbReference type="OrthoDB" id="8682590at2"/>
<dbReference type="InterPro" id="IPR018490">
    <property type="entry name" value="cNMP-bd_dom_sf"/>
</dbReference>
<dbReference type="PANTHER" id="PTHR24567:SF74">
    <property type="entry name" value="HTH-TYPE TRANSCRIPTIONAL REGULATOR ARCR"/>
    <property type="match status" value="1"/>
</dbReference>
<feature type="domain" description="Cyclic nucleotide-binding" evidence="2">
    <location>
        <begin position="69"/>
        <end position="150"/>
    </location>
</feature>
<feature type="region of interest" description="Disordered" evidence="1">
    <location>
        <begin position="1"/>
        <end position="29"/>
    </location>
</feature>
<evidence type="ECO:0000259" key="2">
    <source>
        <dbReference type="PROSITE" id="PS50042"/>
    </source>
</evidence>
<dbReference type="CDD" id="cd00038">
    <property type="entry name" value="CAP_ED"/>
    <property type="match status" value="2"/>
</dbReference>
<dbReference type="SMART" id="SM00100">
    <property type="entry name" value="cNMP"/>
    <property type="match status" value="2"/>
</dbReference>
<dbReference type="PROSITE" id="PS00888">
    <property type="entry name" value="CNMP_BINDING_1"/>
    <property type="match status" value="1"/>
</dbReference>
<evidence type="ECO:0000313" key="3">
    <source>
        <dbReference type="EMBL" id="BAO31025.1"/>
    </source>
</evidence>
<dbReference type="GO" id="GO:0003700">
    <property type="term" value="F:DNA-binding transcription factor activity"/>
    <property type="evidence" value="ECO:0007669"/>
    <property type="project" value="TreeGrafter"/>
</dbReference>
<feature type="domain" description="Cyclic nucleotide-binding" evidence="2">
    <location>
        <begin position="173"/>
        <end position="272"/>
    </location>
</feature>
<dbReference type="PROSITE" id="PS00889">
    <property type="entry name" value="CNMP_BINDING_2"/>
    <property type="match status" value="1"/>
</dbReference>
<gene>
    <name evidence="3" type="ORF">SUTH_03252</name>
</gene>
<dbReference type="PANTHER" id="PTHR24567">
    <property type="entry name" value="CRP FAMILY TRANSCRIPTIONAL REGULATORY PROTEIN"/>
    <property type="match status" value="1"/>
</dbReference>
<protein>
    <submittedName>
        <fullName evidence="3">Crp/Fnr family transcriptional regulator, partial</fullName>
    </submittedName>
</protein>
<dbReference type="RefSeq" id="WP_052473720.1">
    <property type="nucleotide sequence ID" value="NZ_AP012547.1"/>
</dbReference>
<dbReference type="PROSITE" id="PS50042">
    <property type="entry name" value="CNMP_BINDING_3"/>
    <property type="match status" value="2"/>
</dbReference>
<proteinExistence type="predicted"/>
<dbReference type="Pfam" id="PF00027">
    <property type="entry name" value="cNMP_binding"/>
    <property type="match status" value="2"/>
</dbReference>
<dbReference type="InterPro" id="IPR050397">
    <property type="entry name" value="Env_Response_Regulators"/>
</dbReference>
<dbReference type="EMBL" id="AP012547">
    <property type="protein sequence ID" value="BAO31025.1"/>
    <property type="molecule type" value="Genomic_DNA"/>
</dbReference>
<dbReference type="InterPro" id="IPR018488">
    <property type="entry name" value="cNMP-bd_CS"/>
</dbReference>
<organism evidence="3 4">
    <name type="scientific">Sulfuritalea hydrogenivorans sk43H</name>
    <dbReference type="NCBI Taxonomy" id="1223802"/>
    <lineage>
        <taxon>Bacteria</taxon>
        <taxon>Pseudomonadati</taxon>
        <taxon>Pseudomonadota</taxon>
        <taxon>Betaproteobacteria</taxon>
        <taxon>Nitrosomonadales</taxon>
        <taxon>Sterolibacteriaceae</taxon>
        <taxon>Sulfuritalea</taxon>
    </lineage>
</organism>
<feature type="compositionally biased region" description="Pro residues" evidence="1">
    <location>
        <begin position="12"/>
        <end position="27"/>
    </location>
</feature>
<evidence type="ECO:0000256" key="1">
    <source>
        <dbReference type="SAM" id="MobiDB-lite"/>
    </source>
</evidence>
<sequence length="301" mass="31674">MDDLDFSGKPAAPAPKPVAKPSPPAEPASPYEPRLALAFFKIAGTLEQFAAGKQIFAENEKAGGLFSKGARIYLLLDGDVALTLKGKPLELVLPGEIFGEMAAIADMPRSATATARKACRVLSLDEKAFLQSLQQMPEFALMLMSVMAQRLRRSLVKLAEAPKPPTAALEQKNSLNGKILSELQHALGDPLPTTAPAGQNVVTQGAVGACMFVVTKGRIAISVDGKVIEHVGPGGVFGEMALIERAGRAATATAEAESAWLLVARNDFLSMVKANPAFGIALLRAMAGRVQHVGNLLREAG</sequence>
<dbReference type="Gene3D" id="2.60.120.10">
    <property type="entry name" value="Jelly Rolls"/>
    <property type="match status" value="2"/>
</dbReference>
<name>W0SJY8_9PROT</name>
<dbReference type="GO" id="GO:0005829">
    <property type="term" value="C:cytosol"/>
    <property type="evidence" value="ECO:0007669"/>
    <property type="project" value="TreeGrafter"/>
</dbReference>
<dbReference type="InterPro" id="IPR000595">
    <property type="entry name" value="cNMP-bd_dom"/>
</dbReference>
<accession>W0SJY8</accession>
<dbReference type="SUPFAM" id="SSF51206">
    <property type="entry name" value="cAMP-binding domain-like"/>
    <property type="match status" value="2"/>
</dbReference>
<evidence type="ECO:0000313" key="4">
    <source>
        <dbReference type="Proteomes" id="UP000031637"/>
    </source>
</evidence>
<keyword evidence="4" id="KW-1185">Reference proteome</keyword>
<dbReference type="Proteomes" id="UP000031637">
    <property type="component" value="Chromosome"/>
</dbReference>
<dbReference type="KEGG" id="shd:SUTH_03252"/>
<dbReference type="STRING" id="1223802.SUTH_03252"/>
<dbReference type="InterPro" id="IPR014710">
    <property type="entry name" value="RmlC-like_jellyroll"/>
</dbReference>